<gene>
    <name evidence="4" type="ORF">METZ01_LOCUS27594</name>
</gene>
<dbReference type="InterPro" id="IPR016161">
    <property type="entry name" value="Ald_DH/histidinol_DH"/>
</dbReference>
<name>A0A381Q6Q0_9ZZZZ</name>
<dbReference type="EMBL" id="UINC01001221">
    <property type="protein sequence ID" value="SUZ74740.1"/>
    <property type="molecule type" value="Genomic_DNA"/>
</dbReference>
<evidence type="ECO:0000256" key="1">
    <source>
        <dbReference type="ARBA" id="ARBA00009986"/>
    </source>
</evidence>
<dbReference type="Pfam" id="PF00171">
    <property type="entry name" value="Aldedh"/>
    <property type="match status" value="1"/>
</dbReference>
<dbReference type="FunFam" id="3.40.605.10:FF:000007">
    <property type="entry name" value="NAD/NADP-dependent betaine aldehyde dehydrogenase"/>
    <property type="match status" value="1"/>
</dbReference>
<keyword evidence="2" id="KW-0560">Oxidoreductase</keyword>
<dbReference type="InterPro" id="IPR016163">
    <property type="entry name" value="Ald_DH_C"/>
</dbReference>
<organism evidence="4">
    <name type="scientific">marine metagenome</name>
    <dbReference type="NCBI Taxonomy" id="408172"/>
    <lineage>
        <taxon>unclassified sequences</taxon>
        <taxon>metagenomes</taxon>
        <taxon>ecological metagenomes</taxon>
    </lineage>
</organism>
<dbReference type="AlphaFoldDB" id="A0A381Q6Q0"/>
<proteinExistence type="inferred from homology"/>
<dbReference type="InterPro" id="IPR029510">
    <property type="entry name" value="Ald_DH_CS_GLU"/>
</dbReference>
<feature type="domain" description="Aldehyde dehydrogenase" evidence="3">
    <location>
        <begin position="14"/>
        <end position="476"/>
    </location>
</feature>
<dbReference type="PANTHER" id="PTHR11699">
    <property type="entry name" value="ALDEHYDE DEHYDROGENASE-RELATED"/>
    <property type="match status" value="1"/>
</dbReference>
<comment type="similarity">
    <text evidence="1">Belongs to the aldehyde dehydrogenase family.</text>
</comment>
<evidence type="ECO:0000313" key="4">
    <source>
        <dbReference type="EMBL" id="SUZ74740.1"/>
    </source>
</evidence>
<dbReference type="PROSITE" id="PS00687">
    <property type="entry name" value="ALDEHYDE_DEHYDR_GLU"/>
    <property type="match status" value="1"/>
</dbReference>
<dbReference type="Gene3D" id="3.40.605.10">
    <property type="entry name" value="Aldehyde Dehydrogenase, Chain A, domain 1"/>
    <property type="match status" value="1"/>
</dbReference>
<evidence type="ECO:0000256" key="2">
    <source>
        <dbReference type="ARBA" id="ARBA00023002"/>
    </source>
</evidence>
<sequence length="486" mass="52146">MQNFEGKILINGAWQTPDSGETLPVIDPSDGSEYGRIARGSAVDIERAVLSAQNAMDGEWGKLIPVERGRLLQKLSVLILLHEDELTEMEARDVGKPLRQARMDVKACARYFEFYGGAADKVHGETIPYLDGYTVLTFREPHGVTGHVIPWNYPLQIIGRTVGGALTMGNACVLKPGEEASQTALMVGELATQAGFPPGVFNIVTGLGEEAGDVLINHSGVHHLSFTGSTEVGALVQQAAAKNAVPVTLELGGKSPQVVFSDADLDKALPFLVNASIQNCGQTCSAASRVLVEQSIYENLTLRLAEEFTLLQAGPAFRDLDCGPLISPEQQVRLEKYLEQAKADGLNFAAEGEIVYDAPSGGNYVKPMLIRDVPPDHVVAQVELFGPVLAVMPFQDEDEAVELANGTPFGLVSGIWTKDGARQFRMAKKLKSGQVFINNYGAGGGVELPFGGVKLSGHGREKGFEALYGFSVTKTIAIQHGELRCV</sequence>
<dbReference type="GO" id="GO:0016620">
    <property type="term" value="F:oxidoreductase activity, acting on the aldehyde or oxo group of donors, NAD or NADP as acceptor"/>
    <property type="evidence" value="ECO:0007669"/>
    <property type="project" value="InterPro"/>
</dbReference>
<dbReference type="InterPro" id="IPR015590">
    <property type="entry name" value="Aldehyde_DH_dom"/>
</dbReference>
<dbReference type="CDD" id="cd07109">
    <property type="entry name" value="ALDH_AAS00426"/>
    <property type="match status" value="1"/>
</dbReference>
<reference evidence="4" key="1">
    <citation type="submission" date="2018-05" db="EMBL/GenBank/DDBJ databases">
        <authorList>
            <person name="Lanie J.A."/>
            <person name="Ng W.-L."/>
            <person name="Kazmierczak K.M."/>
            <person name="Andrzejewski T.M."/>
            <person name="Davidsen T.M."/>
            <person name="Wayne K.J."/>
            <person name="Tettelin H."/>
            <person name="Glass J.I."/>
            <person name="Rusch D."/>
            <person name="Podicherti R."/>
            <person name="Tsui H.-C.T."/>
            <person name="Winkler M.E."/>
        </authorList>
    </citation>
    <scope>NUCLEOTIDE SEQUENCE</scope>
</reference>
<dbReference type="Gene3D" id="3.40.309.10">
    <property type="entry name" value="Aldehyde Dehydrogenase, Chain A, domain 2"/>
    <property type="match status" value="1"/>
</dbReference>
<accession>A0A381Q6Q0</accession>
<dbReference type="InterPro" id="IPR016162">
    <property type="entry name" value="Ald_DH_N"/>
</dbReference>
<evidence type="ECO:0000259" key="3">
    <source>
        <dbReference type="Pfam" id="PF00171"/>
    </source>
</evidence>
<protein>
    <recommendedName>
        <fullName evidence="3">Aldehyde dehydrogenase domain-containing protein</fullName>
    </recommendedName>
</protein>
<dbReference type="SUPFAM" id="SSF53720">
    <property type="entry name" value="ALDH-like"/>
    <property type="match status" value="1"/>
</dbReference>